<evidence type="ECO:0000313" key="2">
    <source>
        <dbReference type="Proteomes" id="UP000284706"/>
    </source>
</evidence>
<dbReference type="Proteomes" id="UP000284706">
    <property type="component" value="Unassembled WGS sequence"/>
</dbReference>
<reference evidence="1 2" key="1">
    <citation type="journal article" date="2018" name="Evol. Lett.">
        <title>Horizontal gene cluster transfer increased hallucinogenic mushroom diversity.</title>
        <authorList>
            <person name="Reynolds H.T."/>
            <person name="Vijayakumar V."/>
            <person name="Gluck-Thaler E."/>
            <person name="Korotkin H.B."/>
            <person name="Matheny P.B."/>
            <person name="Slot J.C."/>
        </authorList>
    </citation>
    <scope>NUCLEOTIDE SEQUENCE [LARGE SCALE GENOMIC DNA]</scope>
    <source>
        <strain evidence="1 2">SRW20</strain>
    </source>
</reference>
<evidence type="ECO:0000313" key="1">
    <source>
        <dbReference type="EMBL" id="PPR02995.1"/>
    </source>
</evidence>
<comment type="caution">
    <text evidence="1">The sequence shown here is derived from an EMBL/GenBank/DDBJ whole genome shotgun (WGS) entry which is preliminary data.</text>
</comment>
<proteinExistence type="predicted"/>
<organism evidence="1 2">
    <name type="scientific">Gymnopilus dilepis</name>
    <dbReference type="NCBI Taxonomy" id="231916"/>
    <lineage>
        <taxon>Eukaryota</taxon>
        <taxon>Fungi</taxon>
        <taxon>Dikarya</taxon>
        <taxon>Basidiomycota</taxon>
        <taxon>Agaricomycotina</taxon>
        <taxon>Agaricomycetes</taxon>
        <taxon>Agaricomycetidae</taxon>
        <taxon>Agaricales</taxon>
        <taxon>Agaricineae</taxon>
        <taxon>Hymenogastraceae</taxon>
        <taxon>Gymnopilus</taxon>
    </lineage>
</organism>
<protein>
    <submittedName>
        <fullName evidence="1">Uncharacterized protein</fullName>
    </submittedName>
</protein>
<keyword evidence="2" id="KW-1185">Reference proteome</keyword>
<dbReference type="AlphaFoldDB" id="A0A409YJ48"/>
<accession>A0A409YJ48</accession>
<sequence length="276" mass="30807">MHFNVVLHGTLLEMPTDDSAILCSNSSFSDFLLAYKFYDIGLPSVSDIALLIPLFYIDYRTNIMSGSNTTTTQQPLTPGAKVKLTTPILGTIEKDVVYNDVNDASNRKDHTLPAQSEVSIRRTQPRNLLAASTGAGAIATDVDYTFEKTLDKQFYRLVTDTTTVITEFKIPHYSLAKTRGGQPSDSEPYNDKEYLYLIEDFSYKVQGKDIKIPANEIIQVWGKAVTKSGGEVRRGTVRSRSHLASVTYPFRVTTSAKKPVHWRSKAFHPASVFVRV</sequence>
<gene>
    <name evidence="1" type="ORF">CVT26_004932</name>
</gene>
<dbReference type="EMBL" id="NHYE01000793">
    <property type="protein sequence ID" value="PPR02995.1"/>
    <property type="molecule type" value="Genomic_DNA"/>
</dbReference>
<dbReference type="InParanoid" id="A0A409YJ48"/>
<name>A0A409YJ48_9AGAR</name>